<dbReference type="GO" id="GO:0005886">
    <property type="term" value="C:plasma membrane"/>
    <property type="evidence" value="ECO:0007669"/>
    <property type="project" value="UniProtKB-SubCell"/>
</dbReference>
<keyword evidence="4" id="KW-0808">Transferase</keyword>
<dbReference type="Pfam" id="PF00535">
    <property type="entry name" value="Glycos_transf_2"/>
    <property type="match status" value="1"/>
</dbReference>
<keyword evidence="2" id="KW-1003">Cell membrane</keyword>
<organism evidence="12 13">
    <name type="scientific">Cyanomargarita calcarea GSE-NOS-MK-12-04C</name>
    <dbReference type="NCBI Taxonomy" id="2839659"/>
    <lineage>
        <taxon>Bacteria</taxon>
        <taxon>Bacillati</taxon>
        <taxon>Cyanobacteriota</taxon>
        <taxon>Cyanophyceae</taxon>
        <taxon>Nostocales</taxon>
        <taxon>Cyanomargaritaceae</taxon>
        <taxon>Cyanomargarita</taxon>
    </lineage>
</organism>
<comment type="function">
    <text evidence="6">Catalyzes the glycosylation of 4,4'-diaponeurosporenoate, i.e. the esterification of glucose at the C1'' position with the carboxyl group of 4,4'-diaponeurosporenic acid, to form glycosyl-4,4'-diaponeurosporenoate. This is a step in the biosynthesis of staphyloxanthin, an orange pigment present in most staphylococci strains.</text>
</comment>
<keyword evidence="10" id="KW-1133">Transmembrane helix</keyword>
<feature type="transmembrane region" description="Helical" evidence="10">
    <location>
        <begin position="308"/>
        <end position="327"/>
    </location>
</feature>
<dbReference type="InterPro" id="IPR001173">
    <property type="entry name" value="Glyco_trans_2-like"/>
</dbReference>
<evidence type="ECO:0000256" key="7">
    <source>
        <dbReference type="ARBA" id="ARBA00037904"/>
    </source>
</evidence>
<dbReference type="InterPro" id="IPR029044">
    <property type="entry name" value="Nucleotide-diphossugar_trans"/>
</dbReference>
<dbReference type="EMBL" id="JAHHGZ010000029">
    <property type="protein sequence ID" value="MBW4670326.1"/>
    <property type="molecule type" value="Genomic_DNA"/>
</dbReference>
<dbReference type="AlphaFoldDB" id="A0A951QQU9"/>
<evidence type="ECO:0000256" key="10">
    <source>
        <dbReference type="SAM" id="Phobius"/>
    </source>
</evidence>
<keyword evidence="10" id="KW-0812">Transmembrane</keyword>
<evidence type="ECO:0000256" key="8">
    <source>
        <dbReference type="ARBA" id="ARBA00038120"/>
    </source>
</evidence>
<evidence type="ECO:0000313" key="12">
    <source>
        <dbReference type="EMBL" id="MBW4670326.1"/>
    </source>
</evidence>
<dbReference type="GO" id="GO:0016757">
    <property type="term" value="F:glycosyltransferase activity"/>
    <property type="evidence" value="ECO:0007669"/>
    <property type="project" value="UniProtKB-KW"/>
</dbReference>
<dbReference type="Proteomes" id="UP000729701">
    <property type="component" value="Unassembled WGS sequence"/>
</dbReference>
<comment type="subcellular location">
    <subcellularLocation>
        <location evidence="1">Cell membrane</location>
    </subcellularLocation>
</comment>
<evidence type="ECO:0000256" key="9">
    <source>
        <dbReference type="ARBA" id="ARBA00040345"/>
    </source>
</evidence>
<keyword evidence="3" id="KW-0328">Glycosyltransferase</keyword>
<evidence type="ECO:0000256" key="2">
    <source>
        <dbReference type="ARBA" id="ARBA00022475"/>
    </source>
</evidence>
<dbReference type="PANTHER" id="PTHR43646:SF2">
    <property type="entry name" value="GLYCOSYLTRANSFERASE 2-LIKE DOMAIN-CONTAINING PROTEIN"/>
    <property type="match status" value="1"/>
</dbReference>
<name>A0A951QQU9_9CYAN</name>
<reference evidence="12" key="1">
    <citation type="submission" date="2021-05" db="EMBL/GenBank/DDBJ databases">
        <authorList>
            <person name="Pietrasiak N."/>
            <person name="Ward R."/>
            <person name="Stajich J.E."/>
            <person name="Kurbessoian T."/>
        </authorList>
    </citation>
    <scope>NUCLEOTIDE SEQUENCE</scope>
    <source>
        <strain evidence="12">GSE-NOS-MK-12-04C</strain>
    </source>
</reference>
<accession>A0A951QQU9</accession>
<protein>
    <recommendedName>
        <fullName evidence="9">4,4'-diaponeurosporenoate glycosyltransferase</fullName>
    </recommendedName>
</protein>
<comment type="pathway">
    <text evidence="7">Carotenoid biosynthesis; staphyloxanthin biosynthesis; staphyloxanthin from farnesyl diphosphate: step 4/5.</text>
</comment>
<evidence type="ECO:0000256" key="4">
    <source>
        <dbReference type="ARBA" id="ARBA00022679"/>
    </source>
</evidence>
<evidence type="ECO:0000259" key="11">
    <source>
        <dbReference type="Pfam" id="PF00535"/>
    </source>
</evidence>
<feature type="transmembrane region" description="Helical" evidence="10">
    <location>
        <begin position="244"/>
        <end position="264"/>
    </location>
</feature>
<evidence type="ECO:0000256" key="3">
    <source>
        <dbReference type="ARBA" id="ARBA00022676"/>
    </source>
</evidence>
<reference evidence="12" key="2">
    <citation type="journal article" date="2022" name="Microbiol. Resour. Announc.">
        <title>Metagenome Sequencing to Explore Phylogenomics of Terrestrial Cyanobacteria.</title>
        <authorList>
            <person name="Ward R.D."/>
            <person name="Stajich J.E."/>
            <person name="Johansen J.R."/>
            <person name="Huntemann M."/>
            <person name="Clum A."/>
            <person name="Foster B."/>
            <person name="Foster B."/>
            <person name="Roux S."/>
            <person name="Palaniappan K."/>
            <person name="Varghese N."/>
            <person name="Mukherjee S."/>
            <person name="Reddy T.B.K."/>
            <person name="Daum C."/>
            <person name="Copeland A."/>
            <person name="Chen I.A."/>
            <person name="Ivanova N.N."/>
            <person name="Kyrpides N.C."/>
            <person name="Shapiro N."/>
            <person name="Eloe-Fadrosh E.A."/>
            <person name="Pietrasiak N."/>
        </authorList>
    </citation>
    <scope>NUCLEOTIDE SEQUENCE</scope>
    <source>
        <strain evidence="12">GSE-NOS-MK-12-04C</strain>
    </source>
</reference>
<dbReference type="SUPFAM" id="SSF53448">
    <property type="entry name" value="Nucleotide-diphospho-sugar transferases"/>
    <property type="match status" value="1"/>
</dbReference>
<proteinExistence type="inferred from homology"/>
<gene>
    <name evidence="12" type="ORF">KME60_23650</name>
</gene>
<comment type="caution">
    <text evidence="12">The sequence shown here is derived from an EMBL/GenBank/DDBJ whole genome shotgun (WGS) entry which is preliminary data.</text>
</comment>
<evidence type="ECO:0000256" key="5">
    <source>
        <dbReference type="ARBA" id="ARBA00023136"/>
    </source>
</evidence>
<sequence length="345" mass="38965">MTLPLRLEVSVIIPVHNGGNSFVKCLSSLAAAAPAPYEIIVVADGDSDNSWVVAERFGVKVLRLPVCSGPAKARNVGAQNATGDILFFVDADVTIYPETIGRVEKIFCDRPELSAIIGSYDDEPGERNFLSQYKNLIHHYTHQVASEEAFTFWGACGAIRREVFLSLGGFDESYRRPCIEDIELGYRLKKANYRIGLCKDLQVKHLKRWTPISLLRAEFFYRALPWVELIWRDRTIKNDLNLGFTSRLSVVSVYLLLATLVAAWWLPGLLVVALGLSLLLLGLNLPVYRFFIAKRGFWFTLGVIPWHWFYYIYGGLAFVIGTIRHFWFQSGFSKINASTTSNISQ</sequence>
<evidence type="ECO:0000256" key="1">
    <source>
        <dbReference type="ARBA" id="ARBA00004236"/>
    </source>
</evidence>
<comment type="similarity">
    <text evidence="8">Belongs to the glycosyltransferase 2 family. CrtQ subfamily.</text>
</comment>
<evidence type="ECO:0000256" key="6">
    <source>
        <dbReference type="ARBA" id="ARBA00037281"/>
    </source>
</evidence>
<keyword evidence="5 10" id="KW-0472">Membrane</keyword>
<feature type="transmembrane region" description="Helical" evidence="10">
    <location>
        <begin position="270"/>
        <end position="288"/>
    </location>
</feature>
<feature type="domain" description="Glycosyltransferase 2-like" evidence="11">
    <location>
        <begin position="10"/>
        <end position="164"/>
    </location>
</feature>
<evidence type="ECO:0000313" key="13">
    <source>
        <dbReference type="Proteomes" id="UP000729701"/>
    </source>
</evidence>
<dbReference type="Gene3D" id="3.90.550.10">
    <property type="entry name" value="Spore Coat Polysaccharide Biosynthesis Protein SpsA, Chain A"/>
    <property type="match status" value="1"/>
</dbReference>
<dbReference type="PANTHER" id="PTHR43646">
    <property type="entry name" value="GLYCOSYLTRANSFERASE"/>
    <property type="match status" value="1"/>
</dbReference>